<proteinExistence type="predicted"/>
<dbReference type="AlphaFoldDB" id="A0A9X1SX33"/>
<dbReference type="CDD" id="cd06587">
    <property type="entry name" value="VOC"/>
    <property type="match status" value="1"/>
</dbReference>
<dbReference type="PANTHER" id="PTHR35908:SF1">
    <property type="entry name" value="CONSERVED PROTEIN"/>
    <property type="match status" value="1"/>
</dbReference>
<comment type="caution">
    <text evidence="2">The sequence shown here is derived from an EMBL/GenBank/DDBJ whole genome shotgun (WGS) entry which is preliminary data.</text>
</comment>
<dbReference type="Gene3D" id="3.10.180.10">
    <property type="entry name" value="2,3-Dihydroxybiphenyl 1,2-Dioxygenase, domain 1"/>
    <property type="match status" value="2"/>
</dbReference>
<dbReference type="EMBL" id="JAJOMB010000021">
    <property type="protein sequence ID" value="MCD5315384.1"/>
    <property type="molecule type" value="Genomic_DNA"/>
</dbReference>
<feature type="domain" description="Glyoxalase-like" evidence="1">
    <location>
        <begin position="9"/>
        <end position="113"/>
    </location>
</feature>
<dbReference type="PANTHER" id="PTHR35908">
    <property type="entry name" value="HYPOTHETICAL FUSION PROTEIN"/>
    <property type="match status" value="1"/>
</dbReference>
<accession>A0A9X1SX33</accession>
<protein>
    <recommendedName>
        <fullName evidence="1">Glyoxalase-like domain-containing protein</fullName>
    </recommendedName>
</protein>
<evidence type="ECO:0000259" key="1">
    <source>
        <dbReference type="Pfam" id="PF18029"/>
    </source>
</evidence>
<evidence type="ECO:0000313" key="3">
    <source>
        <dbReference type="Proteomes" id="UP001138997"/>
    </source>
</evidence>
<keyword evidence="3" id="KW-1185">Reference proteome</keyword>
<gene>
    <name evidence="2" type="ORF">LR394_31250</name>
</gene>
<reference evidence="2" key="1">
    <citation type="submission" date="2021-11" db="EMBL/GenBank/DDBJ databases">
        <title>Streptomyces corallinus and Kineosporia corallina sp. nov., two new coral-derived marine actinobacteria.</title>
        <authorList>
            <person name="Buangrab K."/>
            <person name="Sutthacheep M."/>
            <person name="Yeemin T."/>
            <person name="Harunari E."/>
            <person name="Igarashi Y."/>
            <person name="Sripreechasak P."/>
            <person name="Kanchanasin P."/>
            <person name="Tanasupawat S."/>
            <person name="Phongsopitanun W."/>
        </authorList>
    </citation>
    <scope>NUCLEOTIDE SEQUENCE</scope>
    <source>
        <strain evidence="2">JCM 31032</strain>
    </source>
</reference>
<dbReference type="InterPro" id="IPR029068">
    <property type="entry name" value="Glyas_Bleomycin-R_OHBP_Dase"/>
</dbReference>
<feature type="domain" description="Glyoxalase-like" evidence="1">
    <location>
        <begin position="128"/>
        <end position="234"/>
    </location>
</feature>
<organism evidence="2 3">
    <name type="scientific">Kineosporia babensis</name>
    <dbReference type="NCBI Taxonomy" id="499548"/>
    <lineage>
        <taxon>Bacteria</taxon>
        <taxon>Bacillati</taxon>
        <taxon>Actinomycetota</taxon>
        <taxon>Actinomycetes</taxon>
        <taxon>Kineosporiales</taxon>
        <taxon>Kineosporiaceae</taxon>
        <taxon>Kineosporia</taxon>
    </lineage>
</organism>
<evidence type="ECO:0000313" key="2">
    <source>
        <dbReference type="EMBL" id="MCD5315384.1"/>
    </source>
</evidence>
<name>A0A9X1SX33_9ACTN</name>
<dbReference type="Proteomes" id="UP001138997">
    <property type="component" value="Unassembled WGS sequence"/>
</dbReference>
<dbReference type="InterPro" id="IPR041581">
    <property type="entry name" value="Glyoxalase_6"/>
</dbReference>
<dbReference type="SUPFAM" id="SSF54593">
    <property type="entry name" value="Glyoxalase/Bleomycin resistance protein/Dihydroxybiphenyl dioxygenase"/>
    <property type="match status" value="2"/>
</dbReference>
<dbReference type="Pfam" id="PF18029">
    <property type="entry name" value="Glyoxalase_6"/>
    <property type="match status" value="2"/>
</dbReference>
<sequence>MPTRLAGAVIDCEQDHAGLARWWGGVLGWPVVSSPAGETVLAPSAGAPGVELVFGSAPEPKSGWNRIHFDLQAVDPPARVAQLEALGARRIELDVERPWFVLQDPQGNEFCVLRHWDGYDGRGSIAAITVQAREPLPLAQFWAQAVGGAVMVGSEHVTALDPGSGPLIQFVRSAAPKIVKNRIHLDVRPFAGDDPEAEAKRLLARGARPADVGQSGAEPWVVLADPEGNEFCVLDP</sequence>
<dbReference type="RefSeq" id="WP_231448194.1">
    <property type="nucleotide sequence ID" value="NZ_JAJOMB010000021.1"/>
</dbReference>